<dbReference type="RefSeq" id="WP_305999844.1">
    <property type="nucleotide sequence ID" value="NZ_JASNFN010000011.1"/>
</dbReference>
<keyword evidence="2" id="KW-1133">Transmembrane helix</keyword>
<feature type="compositionally biased region" description="Low complexity" evidence="1">
    <location>
        <begin position="31"/>
        <end position="44"/>
    </location>
</feature>
<keyword evidence="4" id="KW-1185">Reference proteome</keyword>
<dbReference type="EMBL" id="JASNFN010000011">
    <property type="protein sequence ID" value="MDP5183200.1"/>
    <property type="molecule type" value="Genomic_DNA"/>
</dbReference>
<keyword evidence="2" id="KW-0812">Transmembrane</keyword>
<proteinExistence type="predicted"/>
<sequence>MSSSTGPDPDHPQGSSPQGQPDWGPPPGQQPAPGYGQQNPQQYGQGYGQQPGGYPDAPAGYGQAPGGQRPSQVTAAAIIGVVIGGLGTLGGLLTLFAIGAVFEIDALLGILALLSFAAAVVLLIGGIQVLRGQEPRLLLLGSYASIGLQLLYLLWGLVQDEGFVFTGLLGFVLPILVVVLLRTEQSRRYFASRGQSV</sequence>
<keyword evidence="2" id="KW-0472">Membrane</keyword>
<feature type="transmembrane region" description="Helical" evidence="2">
    <location>
        <begin position="163"/>
        <end position="181"/>
    </location>
</feature>
<organism evidence="3 4">
    <name type="scientific">Blastococcus carthaginiensis</name>
    <dbReference type="NCBI Taxonomy" id="3050034"/>
    <lineage>
        <taxon>Bacteria</taxon>
        <taxon>Bacillati</taxon>
        <taxon>Actinomycetota</taxon>
        <taxon>Actinomycetes</taxon>
        <taxon>Geodermatophilales</taxon>
        <taxon>Geodermatophilaceae</taxon>
        <taxon>Blastococcus</taxon>
    </lineage>
</organism>
<feature type="transmembrane region" description="Helical" evidence="2">
    <location>
        <begin position="75"/>
        <end position="102"/>
    </location>
</feature>
<name>A0ABT9ICA4_9ACTN</name>
<evidence type="ECO:0000313" key="4">
    <source>
        <dbReference type="Proteomes" id="UP001233673"/>
    </source>
</evidence>
<evidence type="ECO:0000256" key="1">
    <source>
        <dbReference type="SAM" id="MobiDB-lite"/>
    </source>
</evidence>
<evidence type="ECO:0008006" key="5">
    <source>
        <dbReference type="Google" id="ProtNLM"/>
    </source>
</evidence>
<comment type="caution">
    <text evidence="3">The sequence shown here is derived from an EMBL/GenBank/DDBJ whole genome shotgun (WGS) entry which is preliminary data.</text>
</comment>
<feature type="compositionally biased region" description="Low complexity" evidence="1">
    <location>
        <begin position="12"/>
        <end position="22"/>
    </location>
</feature>
<feature type="region of interest" description="Disordered" evidence="1">
    <location>
        <begin position="1"/>
        <end position="68"/>
    </location>
</feature>
<feature type="transmembrane region" description="Helical" evidence="2">
    <location>
        <begin position="137"/>
        <end position="157"/>
    </location>
</feature>
<feature type="transmembrane region" description="Helical" evidence="2">
    <location>
        <begin position="108"/>
        <end position="130"/>
    </location>
</feature>
<feature type="compositionally biased region" description="Low complexity" evidence="1">
    <location>
        <begin position="52"/>
        <end position="68"/>
    </location>
</feature>
<evidence type="ECO:0000256" key="2">
    <source>
        <dbReference type="SAM" id="Phobius"/>
    </source>
</evidence>
<gene>
    <name evidence="3" type="ORF">QOZ88_11175</name>
</gene>
<accession>A0ABT9ICA4</accession>
<dbReference type="Proteomes" id="UP001233673">
    <property type="component" value="Unassembled WGS sequence"/>
</dbReference>
<reference evidence="4" key="1">
    <citation type="submission" date="2023-05" db="EMBL/GenBank/DDBJ databases">
        <title>Draft genome of Pseudofrankia sp. BMG5.37.</title>
        <authorList>
            <person name="Gtari M."/>
            <person name="Ghodhbane F."/>
            <person name="Sbissi I."/>
        </authorList>
    </citation>
    <scope>NUCLEOTIDE SEQUENCE [LARGE SCALE GENOMIC DNA]</scope>
    <source>
        <strain evidence="4">BMG 814</strain>
    </source>
</reference>
<protein>
    <recommendedName>
        <fullName evidence="5">Integral membrane protein</fullName>
    </recommendedName>
</protein>
<evidence type="ECO:0000313" key="3">
    <source>
        <dbReference type="EMBL" id="MDP5183200.1"/>
    </source>
</evidence>